<feature type="region of interest" description="Disordered" evidence="2">
    <location>
        <begin position="1215"/>
        <end position="1249"/>
    </location>
</feature>
<feature type="domain" description="Niban 1/2/3" evidence="3">
    <location>
        <begin position="422"/>
        <end position="491"/>
    </location>
</feature>
<feature type="compositionally biased region" description="Low complexity" evidence="2">
    <location>
        <begin position="842"/>
        <end position="854"/>
    </location>
</feature>
<dbReference type="PANTHER" id="PTHR14392:SF8">
    <property type="entry name" value="PH DOMAIN-CONTAINING PROTEIN DDB_G0267786"/>
    <property type="match status" value="1"/>
</dbReference>
<accession>A0ABN7S2X5</accession>
<organism evidence="4 5">
    <name type="scientific">Oikopleura dioica</name>
    <name type="common">Tunicate</name>
    <dbReference type="NCBI Taxonomy" id="34765"/>
    <lineage>
        <taxon>Eukaryota</taxon>
        <taxon>Metazoa</taxon>
        <taxon>Chordata</taxon>
        <taxon>Tunicata</taxon>
        <taxon>Appendicularia</taxon>
        <taxon>Copelata</taxon>
        <taxon>Oikopleuridae</taxon>
        <taxon>Oikopleura</taxon>
    </lineage>
</organism>
<feature type="compositionally biased region" description="Basic and acidic residues" evidence="2">
    <location>
        <begin position="1051"/>
        <end position="1073"/>
    </location>
</feature>
<feature type="compositionally biased region" description="Low complexity" evidence="2">
    <location>
        <begin position="722"/>
        <end position="735"/>
    </location>
</feature>
<dbReference type="Pfam" id="PF26086">
    <property type="entry name" value="Niban2"/>
    <property type="match status" value="1"/>
</dbReference>
<dbReference type="Proteomes" id="UP001158576">
    <property type="component" value="Chromosome PAR"/>
</dbReference>
<feature type="compositionally biased region" description="Polar residues" evidence="2">
    <location>
        <begin position="630"/>
        <end position="644"/>
    </location>
</feature>
<dbReference type="SUPFAM" id="SSF50729">
    <property type="entry name" value="PH domain-like"/>
    <property type="match status" value="1"/>
</dbReference>
<evidence type="ECO:0000259" key="3">
    <source>
        <dbReference type="Pfam" id="PF26086"/>
    </source>
</evidence>
<dbReference type="Pfam" id="PF26089">
    <property type="entry name" value="PH_Niban2"/>
    <property type="match status" value="1"/>
</dbReference>
<comment type="similarity">
    <text evidence="1">Belongs to the Niban family.</text>
</comment>
<feature type="region of interest" description="Disordered" evidence="2">
    <location>
        <begin position="618"/>
        <end position="660"/>
    </location>
</feature>
<feature type="compositionally biased region" description="Basic and acidic residues" evidence="2">
    <location>
        <begin position="1156"/>
        <end position="1177"/>
    </location>
</feature>
<evidence type="ECO:0000313" key="4">
    <source>
        <dbReference type="EMBL" id="CAG5088222.1"/>
    </source>
</evidence>
<feature type="compositionally biased region" description="Polar residues" evidence="2">
    <location>
        <begin position="917"/>
        <end position="932"/>
    </location>
</feature>
<dbReference type="InterPro" id="IPR059060">
    <property type="entry name" value="Niban_1/2/3_dom"/>
</dbReference>
<feature type="region of interest" description="Disordered" evidence="2">
    <location>
        <begin position="708"/>
        <end position="753"/>
    </location>
</feature>
<feature type="compositionally biased region" description="Basic and acidic residues" evidence="2">
    <location>
        <begin position="1126"/>
        <end position="1146"/>
    </location>
</feature>
<proteinExistence type="inferred from homology"/>
<keyword evidence="5" id="KW-1185">Reference proteome</keyword>
<dbReference type="EMBL" id="OU015568">
    <property type="protein sequence ID" value="CAG5088222.1"/>
    <property type="molecule type" value="Genomic_DNA"/>
</dbReference>
<dbReference type="InterPro" id="IPR026088">
    <property type="entry name" value="Niban-like"/>
</dbReference>
<protein>
    <submittedName>
        <fullName evidence="4">Oidioi.mRNA.OKI2018_I69.PAR.g11781.t1.cds</fullName>
    </submittedName>
</protein>
<feature type="compositionally biased region" description="Basic residues" evidence="2">
    <location>
        <begin position="1217"/>
        <end position="1227"/>
    </location>
</feature>
<reference evidence="4 5" key="1">
    <citation type="submission" date="2021-04" db="EMBL/GenBank/DDBJ databases">
        <authorList>
            <person name="Bliznina A."/>
        </authorList>
    </citation>
    <scope>NUCLEOTIDE SEQUENCE [LARGE SCALE GENOMIC DNA]</scope>
</reference>
<feature type="compositionally biased region" description="Basic residues" evidence="2">
    <location>
        <begin position="1026"/>
        <end position="1035"/>
    </location>
</feature>
<feature type="compositionally biased region" description="Basic and acidic residues" evidence="2">
    <location>
        <begin position="898"/>
        <end position="908"/>
    </location>
</feature>
<evidence type="ECO:0000256" key="2">
    <source>
        <dbReference type="SAM" id="MobiDB-lite"/>
    </source>
</evidence>
<name>A0ABN7S2X5_OIKDI</name>
<gene>
    <name evidence="4" type="ORF">OKIOD_LOCUS3339</name>
</gene>
<feature type="compositionally biased region" description="Basic and acidic residues" evidence="2">
    <location>
        <begin position="823"/>
        <end position="838"/>
    </location>
</feature>
<evidence type="ECO:0000256" key="1">
    <source>
        <dbReference type="ARBA" id="ARBA00010251"/>
    </source>
</evidence>
<feature type="region of interest" description="Disordered" evidence="2">
    <location>
        <begin position="814"/>
        <end position="942"/>
    </location>
</feature>
<evidence type="ECO:0000313" key="5">
    <source>
        <dbReference type="Proteomes" id="UP001158576"/>
    </source>
</evidence>
<dbReference type="PANTHER" id="PTHR14392">
    <property type="entry name" value="NIBAN FAMILY MEMBER"/>
    <property type="match status" value="1"/>
</dbReference>
<sequence>MGDVASSLVSASTEELLRQAAAQEVKALTNEYRLALAQALFLSVLEEKEATKEPDIAWKLKRRTWKSFNRALHESWCWIKAPTLGKKWKKLYCVARPDYSFEAYETKEHYSSAAKPKYSLRPSGYCILHAAEQWRQLWTKRTAYLLQTDTPKEISEKIKEKPSPADYTICLSHPIMEPLFIGVETPAEKEVWNLILGDFIRRTSELKAVDDIQKHALGAAVERTRKLHQWRDPDLVAAGNEIDVVYHVVAERLLGELGILARESQKLKFEKFTDKQRAIEAGFELVKAISKDVVMNGTGDASYQKSKSDVEVEVRSLRPLLVKELKRLINHKLNKEHEKGNISEAFGAMGVALGTLSPSIDLGFNAVQSLFQDAVKELKGMIQRKPVYVNHVDIWFLRSMDPLSRDPLKLRPLLKSLVRLPRPAAASAYIHCQELLDSLVWTFENLVSEGSMRNNGRLVPDEVTKIEEKVLEKFEFDKEELKRMLLAKWLLNEGRQRLPPVEPVPAGFKEHDRRDIFMRPQLIQERVLLNKLRKYADELVTPKPPIEEDSSKLSAFSSLEDDQAEKLNYVKSEPPSPIPEVKRNDSISFLKEVVEGTKGLTIDFESSNFTSSFAKPAAEKSSILEPKPQSEVTVTRSHTVTESAWKSPIHRPKPREPVVSPTLTTNLEALNNFNQNNQSTISISSSEKSSVPSNTLNPAQLQQIRALTGIKPKEIKPKKKSTSSSSAIKSSSASKVLENGTQKPISKRVDVNYRDVDNRLKPIDPADPELPPGTTQISNEIADKLLSKPEGTTEGKKPVVITAKVTSPHVQALNERYATQEAELQKADREREKKDLLEKGNSSAHSDSSMKSASFGGGLLSGIKSRGAKRQPSPKPRTEEWVQQHMNQQPEAPDEQSDEQKLNDDYEKRKHLYENLPRSSPTPQGLSSSQPHLNLLAGRDNDLRSKSAAQATIISDMKLGSEPDIQHQSVESIPTKTATRKKRVKDARARAIPDDSSDDNLPREAAEMTVKSKSAILNESAIAGTIKRKKKKKKPAKVEEASVDNNNNKIPRVEPEKISKPPKSEPEKSKEIVPKTAKTAVPESKKKTEEKKKSSTSSSSAKPRKSTTKSEGKTTPDPPKAAQSDTKIKGYRDFNELQREMRERQKELKKKLKQQKKAEKETLKKKADDGGDARISDNSEDSDLPEKYIEENVTERQFVDQNGKVQKEIVKTEVLKTRSRSRSKSRSKISADGITHTEHIDLSTGHQDSVIKRTLKEKIREKEKKAREKSSF</sequence>
<feature type="compositionally biased region" description="Basic and acidic residues" evidence="2">
    <location>
        <begin position="1083"/>
        <end position="1093"/>
    </location>
</feature>
<feature type="region of interest" description="Disordered" evidence="2">
    <location>
        <begin position="954"/>
        <end position="1186"/>
    </location>
</feature>